<dbReference type="PROSITE" id="PS51257">
    <property type="entry name" value="PROKAR_LIPOPROTEIN"/>
    <property type="match status" value="1"/>
</dbReference>
<evidence type="ECO:0000313" key="2">
    <source>
        <dbReference type="EMBL" id="ABB43931.1"/>
    </source>
</evidence>
<dbReference type="STRING" id="326298.Suden_0652"/>
<dbReference type="Proteomes" id="UP000002714">
    <property type="component" value="Chromosome"/>
</dbReference>
<proteinExistence type="predicted"/>
<dbReference type="Pfam" id="PF02169">
    <property type="entry name" value="LPP20"/>
    <property type="match status" value="1"/>
</dbReference>
<dbReference type="InterPro" id="IPR024952">
    <property type="entry name" value="LPP20-like_dom"/>
</dbReference>
<organism evidence="2 3">
    <name type="scientific">Sulfurimonas denitrificans (strain ATCC 33889 / DSM 1251)</name>
    <name type="common">Thiomicrospira denitrificans (strain ATCC 33889 / DSM 1251)</name>
    <dbReference type="NCBI Taxonomy" id="326298"/>
    <lineage>
        <taxon>Bacteria</taxon>
        <taxon>Pseudomonadati</taxon>
        <taxon>Campylobacterota</taxon>
        <taxon>Epsilonproteobacteria</taxon>
        <taxon>Campylobacterales</taxon>
        <taxon>Sulfurimonadaceae</taxon>
        <taxon>Sulfurimonas</taxon>
    </lineage>
</organism>
<protein>
    <recommendedName>
        <fullName evidence="1">Lipoprotein LPP20-like domain-containing protein</fullName>
    </recommendedName>
</protein>
<dbReference type="AlphaFoldDB" id="Q30SV0"/>
<dbReference type="KEGG" id="tdn:Suden_0652"/>
<accession>Q30SV0</accession>
<dbReference type="RefSeq" id="WP_011372285.1">
    <property type="nucleotide sequence ID" value="NC_007575.1"/>
</dbReference>
<evidence type="ECO:0000259" key="1">
    <source>
        <dbReference type="Pfam" id="PF02169"/>
    </source>
</evidence>
<dbReference type="Gene3D" id="3.10.28.20">
    <property type="entry name" value="Acetamidase/Formamidase-like domains"/>
    <property type="match status" value="1"/>
</dbReference>
<dbReference type="OrthoDB" id="5333383at2"/>
<keyword evidence="3" id="KW-1185">Reference proteome</keyword>
<name>Q30SV0_SULDN</name>
<sequence>MKQIIIFFITIFFLFGCSAKDEINLSLKKTLPLWYVNPPQSSQTKLYSVGEGESKEVALKNALNMMASTLSVSIESSYNSKKFVQEGMININQLDVQNIVSSSVRKIRISSYELLEYEEVGFRNHILLIQADKEKLFVSLKQELEQEFSMADAELKSLLSFNALEQISRYKKIKAKLEDMPDTMAVMSVLNNSFASEKYIKKLQKINTAYDELLSSITFEIKTDSASTNLEAPLRAALNAKKLESSQKSRDRHFKIFIKSDIQRATSLGFTLARSAIEISVEDDKGSIVAGNKLNLIGHSTQGYEIAKQSLSLKFSDMIKKEGIEKIIGLDF</sequence>
<evidence type="ECO:0000313" key="3">
    <source>
        <dbReference type="Proteomes" id="UP000002714"/>
    </source>
</evidence>
<dbReference type="EMBL" id="CP000153">
    <property type="protein sequence ID" value="ABB43931.1"/>
    <property type="molecule type" value="Genomic_DNA"/>
</dbReference>
<reference evidence="2 3" key="1">
    <citation type="journal article" date="2008" name="Appl. Environ. Microbiol.">
        <title>Genome of the epsilonproteobacterial chemolithoautotroph Sulfurimonas denitrificans.</title>
        <authorList>
            <person name="Sievert S.M."/>
            <person name="Scott K.M."/>
            <person name="Klotz M.G."/>
            <person name="Chain P.S.G."/>
            <person name="Hauser L.J."/>
            <person name="Hemp J."/>
            <person name="Huegler M."/>
            <person name="Land M."/>
            <person name="Lapidus A."/>
            <person name="Larimer F.W."/>
            <person name="Lucas S."/>
            <person name="Malfatti S.A."/>
            <person name="Meyer F."/>
            <person name="Paulsen I.T."/>
            <person name="Ren Q."/>
            <person name="Simon J."/>
            <person name="Bailey K."/>
            <person name="Diaz E."/>
            <person name="Fitzpatrick K.A."/>
            <person name="Glover B."/>
            <person name="Gwatney N."/>
            <person name="Korajkic A."/>
            <person name="Long A."/>
            <person name="Mobberley J.M."/>
            <person name="Pantry S.N."/>
            <person name="Pazder G."/>
            <person name="Peterson S."/>
            <person name="Quintanilla J.D."/>
            <person name="Sprinkle R."/>
            <person name="Stephens J."/>
            <person name="Thomas P."/>
            <person name="Vaughn R."/>
            <person name="Weber M.J."/>
            <person name="Wooten L.L."/>
        </authorList>
    </citation>
    <scope>NUCLEOTIDE SEQUENCE [LARGE SCALE GENOMIC DNA]</scope>
    <source>
        <strain evidence="3">ATCC 33889 / DSM 1251</strain>
    </source>
</reference>
<feature type="domain" description="Lipoprotein LPP20-like" evidence="1">
    <location>
        <begin position="32"/>
        <end position="132"/>
    </location>
</feature>
<gene>
    <name evidence="2" type="ordered locus">Suden_0652</name>
</gene>
<dbReference type="HOGENOM" id="CLU_847103_0_0_7"/>